<dbReference type="AlphaFoldDB" id="A0A444HLD5"/>
<evidence type="ECO:0000313" key="1">
    <source>
        <dbReference type="EMBL" id="NEK51785.1"/>
    </source>
</evidence>
<organism evidence="1 2">
    <name type="scientific">Rhizobium leguminosarum</name>
    <dbReference type="NCBI Taxonomy" id="384"/>
    <lineage>
        <taxon>Bacteria</taxon>
        <taxon>Pseudomonadati</taxon>
        <taxon>Pseudomonadota</taxon>
        <taxon>Alphaproteobacteria</taxon>
        <taxon>Hyphomicrobiales</taxon>
        <taxon>Rhizobiaceae</taxon>
        <taxon>Rhizobium/Agrobacterium group</taxon>
        <taxon>Rhizobium</taxon>
    </lineage>
</organism>
<dbReference type="EMBL" id="WXXP01000008">
    <property type="protein sequence ID" value="NEK51785.1"/>
    <property type="molecule type" value="Genomic_DNA"/>
</dbReference>
<comment type="caution">
    <text evidence="1">The sequence shown here is derived from an EMBL/GenBank/DDBJ whole genome shotgun (WGS) entry which is preliminary data.</text>
</comment>
<proteinExistence type="predicted"/>
<reference evidence="1 2" key="1">
    <citation type="submission" date="2020-01" db="EMBL/GenBank/DDBJ databases">
        <title>Rhizobium genotypes associated with high levels of biological nitrogen fixation by grain legumes in a temperate-maritime cropping system.</title>
        <authorList>
            <person name="Maluk M."/>
            <person name="Francesc Ferrando Molina F."/>
            <person name="Lopez Del Egido L."/>
            <person name="Lafos M."/>
            <person name="Langarica-Fuentes A."/>
            <person name="Gebre Yohannes G."/>
            <person name="Young M.W."/>
            <person name="Martin P."/>
            <person name="Gantlett R."/>
            <person name="Kenicer G."/>
            <person name="Hawes C."/>
            <person name="Begg G.S."/>
            <person name="Quilliam R.S."/>
            <person name="Squire G.R."/>
            <person name="Poole P.S."/>
            <person name="Young P.W."/>
            <person name="Iannetta P.M."/>
            <person name="James E.K."/>
        </authorList>
    </citation>
    <scope>NUCLEOTIDE SEQUENCE [LARGE SCALE GENOMIC DNA]</scope>
    <source>
        <strain evidence="1 2">JHI944</strain>
    </source>
</reference>
<name>A0A444HLD5_RHILE</name>
<evidence type="ECO:0000313" key="2">
    <source>
        <dbReference type="Proteomes" id="UP000471409"/>
    </source>
</evidence>
<dbReference type="GeneID" id="61427846"/>
<dbReference type="Proteomes" id="UP000471409">
    <property type="component" value="Unassembled WGS sequence"/>
</dbReference>
<dbReference type="RefSeq" id="WP_018246603.1">
    <property type="nucleotide sequence ID" value="NZ_CP121637.1"/>
</dbReference>
<sequence>MRKILEAFRVEGRNGTMVAVEGSTDVPIGSRLIARLHVPGKEIREVAAYKDRLRPRPLKESSTEGFLLVGLDNSEIKDGAMVEISSSLACQFAISATEPEMIFAPTYLAMTGL</sequence>
<protein>
    <submittedName>
        <fullName evidence="1">Uncharacterized protein</fullName>
    </submittedName>
</protein>
<accession>A0A444HLD5</accession>
<gene>
    <name evidence="1" type="ORF">GUK36_20365</name>
</gene>